<keyword evidence="4" id="KW-0808">Transferase</keyword>
<feature type="region of interest" description="Disordered" evidence="12">
    <location>
        <begin position="429"/>
        <end position="621"/>
    </location>
</feature>
<comment type="caution">
    <text evidence="14">The sequence shown here is derived from an EMBL/GenBank/DDBJ whole genome shotgun (WGS) entry which is preliminary data.</text>
</comment>
<dbReference type="Pfam" id="PF00069">
    <property type="entry name" value="Pkinase"/>
    <property type="match status" value="1"/>
</dbReference>
<dbReference type="GO" id="GO:0008353">
    <property type="term" value="F:RNA polymerase II CTD heptapeptide repeat kinase activity"/>
    <property type="evidence" value="ECO:0007669"/>
    <property type="project" value="UniProtKB-EC"/>
</dbReference>
<keyword evidence="5 11" id="KW-0547">Nucleotide-binding</keyword>
<evidence type="ECO:0000259" key="13">
    <source>
        <dbReference type="PROSITE" id="PS50011"/>
    </source>
</evidence>
<dbReference type="EMBL" id="NMUH01003478">
    <property type="protein sequence ID" value="MQM05803.1"/>
    <property type="molecule type" value="Genomic_DNA"/>
</dbReference>
<dbReference type="InterPro" id="IPR008271">
    <property type="entry name" value="Ser/Thr_kinase_AS"/>
</dbReference>
<dbReference type="InterPro" id="IPR050108">
    <property type="entry name" value="CDK"/>
</dbReference>
<evidence type="ECO:0000313" key="14">
    <source>
        <dbReference type="EMBL" id="MQM05803.1"/>
    </source>
</evidence>
<dbReference type="PANTHER" id="PTHR24056:SF546">
    <property type="entry name" value="CYCLIN-DEPENDENT KINASE 12"/>
    <property type="match status" value="1"/>
</dbReference>
<dbReference type="InterPro" id="IPR017441">
    <property type="entry name" value="Protein_kinase_ATP_BS"/>
</dbReference>
<gene>
    <name evidence="14" type="ORF">Taro_038620</name>
</gene>
<keyword evidence="3" id="KW-0597">Phosphoprotein</keyword>
<dbReference type="FunFam" id="1.10.510.10:FF:000273">
    <property type="entry name" value="Cyclin-dependent kinase C-2"/>
    <property type="match status" value="1"/>
</dbReference>
<dbReference type="OrthoDB" id="28397at2759"/>
<dbReference type="PROSITE" id="PS50011">
    <property type="entry name" value="PROTEIN_KINASE_DOM"/>
    <property type="match status" value="1"/>
</dbReference>
<evidence type="ECO:0000256" key="6">
    <source>
        <dbReference type="ARBA" id="ARBA00022777"/>
    </source>
</evidence>
<dbReference type="GO" id="GO:0000307">
    <property type="term" value="C:cyclin-dependent protein kinase holoenzyme complex"/>
    <property type="evidence" value="ECO:0007669"/>
    <property type="project" value="TreeGrafter"/>
</dbReference>
<feature type="compositionally biased region" description="Basic and acidic residues" evidence="12">
    <location>
        <begin position="429"/>
        <end position="441"/>
    </location>
</feature>
<evidence type="ECO:0000313" key="15">
    <source>
        <dbReference type="Proteomes" id="UP000652761"/>
    </source>
</evidence>
<comment type="catalytic activity">
    <reaction evidence="8">
        <text>L-threonyl-[protein] + ATP = O-phospho-L-threonyl-[protein] + ADP + H(+)</text>
        <dbReference type="Rhea" id="RHEA:46608"/>
        <dbReference type="Rhea" id="RHEA-COMP:11060"/>
        <dbReference type="Rhea" id="RHEA-COMP:11605"/>
        <dbReference type="ChEBI" id="CHEBI:15378"/>
        <dbReference type="ChEBI" id="CHEBI:30013"/>
        <dbReference type="ChEBI" id="CHEBI:30616"/>
        <dbReference type="ChEBI" id="CHEBI:61977"/>
        <dbReference type="ChEBI" id="CHEBI:456216"/>
        <dbReference type="EC" id="2.7.11.22"/>
    </reaction>
</comment>
<keyword evidence="6" id="KW-0418">Kinase</keyword>
<dbReference type="GO" id="GO:0032968">
    <property type="term" value="P:positive regulation of transcription elongation by RNA polymerase II"/>
    <property type="evidence" value="ECO:0007669"/>
    <property type="project" value="TreeGrafter"/>
</dbReference>
<feature type="compositionally biased region" description="Gly residues" evidence="12">
    <location>
        <begin position="567"/>
        <end position="583"/>
    </location>
</feature>
<evidence type="ECO:0000256" key="10">
    <source>
        <dbReference type="ARBA" id="ARBA00049280"/>
    </source>
</evidence>
<comment type="catalytic activity">
    <reaction evidence="10">
        <text>[DNA-directed RNA polymerase] + ATP = phospho-[DNA-directed RNA polymerase] + ADP + H(+)</text>
        <dbReference type="Rhea" id="RHEA:10216"/>
        <dbReference type="Rhea" id="RHEA-COMP:11321"/>
        <dbReference type="Rhea" id="RHEA-COMP:11322"/>
        <dbReference type="ChEBI" id="CHEBI:15378"/>
        <dbReference type="ChEBI" id="CHEBI:30616"/>
        <dbReference type="ChEBI" id="CHEBI:43176"/>
        <dbReference type="ChEBI" id="CHEBI:68546"/>
        <dbReference type="ChEBI" id="CHEBI:456216"/>
        <dbReference type="EC" id="2.7.11.23"/>
    </reaction>
</comment>
<dbReference type="GO" id="GO:0005634">
    <property type="term" value="C:nucleus"/>
    <property type="evidence" value="ECO:0007669"/>
    <property type="project" value="TreeGrafter"/>
</dbReference>
<dbReference type="GO" id="GO:0005524">
    <property type="term" value="F:ATP binding"/>
    <property type="evidence" value="ECO:0007669"/>
    <property type="project" value="UniProtKB-UniRule"/>
</dbReference>
<accession>A0A843W3Z3</accession>
<dbReference type="CDD" id="cd07840">
    <property type="entry name" value="STKc_CDK9_like"/>
    <property type="match status" value="1"/>
</dbReference>
<dbReference type="PROSITE" id="PS00108">
    <property type="entry name" value="PROTEIN_KINASE_ST"/>
    <property type="match status" value="1"/>
</dbReference>
<evidence type="ECO:0000256" key="2">
    <source>
        <dbReference type="ARBA" id="ARBA00022527"/>
    </source>
</evidence>
<feature type="compositionally biased region" description="Low complexity" evidence="12">
    <location>
        <begin position="557"/>
        <end position="566"/>
    </location>
</feature>
<feature type="domain" description="Protein kinase" evidence="13">
    <location>
        <begin position="119"/>
        <end position="418"/>
    </location>
</feature>
<dbReference type="Gene3D" id="3.30.200.20">
    <property type="entry name" value="Phosphorylase Kinase, domain 1"/>
    <property type="match status" value="1"/>
</dbReference>
<evidence type="ECO:0000256" key="5">
    <source>
        <dbReference type="ARBA" id="ARBA00022741"/>
    </source>
</evidence>
<evidence type="ECO:0000256" key="8">
    <source>
        <dbReference type="ARBA" id="ARBA00047811"/>
    </source>
</evidence>
<comment type="catalytic activity">
    <reaction evidence="9">
        <text>L-seryl-[protein] + ATP = O-phospho-L-seryl-[protein] + ADP + H(+)</text>
        <dbReference type="Rhea" id="RHEA:17989"/>
        <dbReference type="Rhea" id="RHEA-COMP:9863"/>
        <dbReference type="Rhea" id="RHEA-COMP:11604"/>
        <dbReference type="ChEBI" id="CHEBI:15378"/>
        <dbReference type="ChEBI" id="CHEBI:29999"/>
        <dbReference type="ChEBI" id="CHEBI:30616"/>
        <dbReference type="ChEBI" id="CHEBI:83421"/>
        <dbReference type="ChEBI" id="CHEBI:456216"/>
        <dbReference type="EC" id="2.7.11.22"/>
    </reaction>
</comment>
<comment type="similarity">
    <text evidence="1">Belongs to the protein kinase superfamily. CMGC Ser/Thr protein kinase family. CDC2/CDKX subfamily.</text>
</comment>
<feature type="binding site" evidence="11">
    <location>
        <position position="148"/>
    </location>
    <ligand>
        <name>ATP</name>
        <dbReference type="ChEBI" id="CHEBI:30616"/>
    </ligand>
</feature>
<dbReference type="FunFam" id="3.30.200.20:FF:000272">
    <property type="entry name" value="Cyclin-dependent kinase C-2"/>
    <property type="match status" value="1"/>
</dbReference>
<protein>
    <recommendedName>
        <fullName evidence="13">Protein kinase domain-containing protein</fullName>
    </recommendedName>
</protein>
<keyword evidence="7 11" id="KW-0067">ATP-binding</keyword>
<name>A0A843W3Z3_COLES</name>
<dbReference type="InterPro" id="IPR011009">
    <property type="entry name" value="Kinase-like_dom_sf"/>
</dbReference>
<feature type="compositionally biased region" description="Polar residues" evidence="12">
    <location>
        <begin position="599"/>
        <end position="616"/>
    </location>
</feature>
<evidence type="ECO:0000256" key="4">
    <source>
        <dbReference type="ARBA" id="ARBA00022679"/>
    </source>
</evidence>
<evidence type="ECO:0000256" key="7">
    <source>
        <dbReference type="ARBA" id="ARBA00022840"/>
    </source>
</evidence>
<organism evidence="14 15">
    <name type="scientific">Colocasia esculenta</name>
    <name type="common">Wild taro</name>
    <name type="synonym">Arum esculentum</name>
    <dbReference type="NCBI Taxonomy" id="4460"/>
    <lineage>
        <taxon>Eukaryota</taxon>
        <taxon>Viridiplantae</taxon>
        <taxon>Streptophyta</taxon>
        <taxon>Embryophyta</taxon>
        <taxon>Tracheophyta</taxon>
        <taxon>Spermatophyta</taxon>
        <taxon>Magnoliopsida</taxon>
        <taxon>Liliopsida</taxon>
        <taxon>Araceae</taxon>
        <taxon>Aroideae</taxon>
        <taxon>Colocasieae</taxon>
        <taxon>Colocasia</taxon>
    </lineage>
</organism>
<keyword evidence="15" id="KW-1185">Reference proteome</keyword>
<proteinExistence type="inferred from homology"/>
<reference evidence="14" key="1">
    <citation type="submission" date="2017-07" db="EMBL/GenBank/DDBJ databases">
        <title>Taro Niue Genome Assembly and Annotation.</title>
        <authorList>
            <person name="Atibalentja N."/>
            <person name="Keating K."/>
            <person name="Fields C.J."/>
        </authorList>
    </citation>
    <scope>NUCLEOTIDE SEQUENCE</scope>
    <source>
        <strain evidence="14">Niue_2</strain>
        <tissue evidence="14">Leaf</tissue>
    </source>
</reference>
<dbReference type="GO" id="GO:0004693">
    <property type="term" value="F:cyclin-dependent protein serine/threonine kinase activity"/>
    <property type="evidence" value="ECO:0007669"/>
    <property type="project" value="UniProtKB-EC"/>
</dbReference>
<dbReference type="AlphaFoldDB" id="A0A843W3Z3"/>
<dbReference type="SUPFAM" id="SSF56112">
    <property type="entry name" value="Protein kinase-like (PK-like)"/>
    <property type="match status" value="1"/>
</dbReference>
<evidence type="ECO:0000256" key="1">
    <source>
        <dbReference type="ARBA" id="ARBA00006485"/>
    </source>
</evidence>
<sequence>MRLKEDLKPVSGRTGAIKLGSVGPAACESSLFSALAIAAGRRRRSRRRPPPLSLLRHPSPPPSSPSLIRTLREGGPCCGGGLERVIRRPRGAVEMAVAAPGQLNLDESPSWGSRSVDCFEKLEQIGEGTYGQVYMAREIRTGEIVALKKIRMDNEREGFPITAIREIKILKKLHHENIIRLKEIVTSPGPEKDEQGRSDGNKYKGSIYMVFEYMDHDLTGLSDRPGMRFTVPQIKCYMRQLLTGLHYCHVNQVLHRDIKGSNLLIDNDGNLKLADFGLARSFSSDHNANLTNRVITLWYRPPELLLGATKYGPAVDMWSVGCIFAELLQGKPILPGKNEPEQLNKIFELCGTPDEVNWPGVTKIPWYNNFKPPKPMKRRVREVFKHFDRHALELLERMLTLDPSQRISAKDALDAEYFWTDPLPCDPKSLPKYESSHEFQTKKKRQQQRQNEENAKRQKLQHPQPHARLPPIQQTGQVHPQFRPGPSQQPIHNVPPPAVAGPSHHYAKPRGPSGGASRFPQGGNPSGGYNPSRGGQGGGGYSGAPFPPQGRGPPYPGGSMPPAAGGPRAGGGGGGGGGGGYGVGAPNFPQGGHYGGASGQSRGPNVSGGNRNQQYGASRFHCKLRAPGLIGRRARKALPMNPLGNGSLASLDGYEELQPPRGQGIIAAAS</sequence>
<dbReference type="PANTHER" id="PTHR24056">
    <property type="entry name" value="CELL DIVISION PROTEIN KINASE"/>
    <property type="match status" value="1"/>
</dbReference>
<dbReference type="Gene3D" id="1.10.510.10">
    <property type="entry name" value="Transferase(Phosphotransferase) domain 1"/>
    <property type="match status" value="1"/>
</dbReference>
<evidence type="ECO:0000256" key="12">
    <source>
        <dbReference type="SAM" id="MobiDB-lite"/>
    </source>
</evidence>
<feature type="region of interest" description="Disordered" evidence="12">
    <location>
        <begin position="40"/>
        <end position="66"/>
    </location>
</feature>
<dbReference type="InterPro" id="IPR000719">
    <property type="entry name" value="Prot_kinase_dom"/>
</dbReference>
<dbReference type="Proteomes" id="UP000652761">
    <property type="component" value="Unassembled WGS sequence"/>
</dbReference>
<dbReference type="SMART" id="SM00220">
    <property type="entry name" value="S_TKc"/>
    <property type="match status" value="1"/>
</dbReference>
<dbReference type="PROSITE" id="PS00107">
    <property type="entry name" value="PROTEIN_KINASE_ATP"/>
    <property type="match status" value="1"/>
</dbReference>
<feature type="compositionally biased region" description="Pro residues" evidence="12">
    <location>
        <begin position="545"/>
        <end position="556"/>
    </location>
</feature>
<evidence type="ECO:0000256" key="9">
    <source>
        <dbReference type="ARBA" id="ARBA00048367"/>
    </source>
</evidence>
<evidence type="ECO:0000256" key="3">
    <source>
        <dbReference type="ARBA" id="ARBA00022553"/>
    </source>
</evidence>
<feature type="compositionally biased region" description="Basic residues" evidence="12">
    <location>
        <begin position="40"/>
        <end position="49"/>
    </location>
</feature>
<evidence type="ECO:0000256" key="11">
    <source>
        <dbReference type="PROSITE-ProRule" id="PRU10141"/>
    </source>
</evidence>
<dbReference type="GO" id="GO:0009615">
    <property type="term" value="P:response to virus"/>
    <property type="evidence" value="ECO:0007669"/>
    <property type="project" value="UniProtKB-ARBA"/>
</dbReference>
<keyword evidence="2" id="KW-0723">Serine/threonine-protein kinase</keyword>